<sequence>MGDGENTAIQYRQDTLEGATTRPLQELQGAEQNIGHGQSQGYPADIKSFDEYVQDVLQHADKMRAANPGIPLFVFGQSMGGSVTILSALERPTLFAGVIVSAPGIIPAPESATTFRVLAAKALAFFAPRAGVARIETHMLSRDTAKVKAFEEDPLVFHGRVCARLAVQLMSAMERIQREVHNFRTPLLALHGDQDKMALIDGTKLLYQHASVADKQMKIYPGVYHEPLFELEPDAQTARRDIVTWVAERIQAGQYQHDTLEGAATQPLQELQGAEQNHI</sequence>
<keyword evidence="2" id="KW-1185">Reference proteome</keyword>
<dbReference type="GO" id="GO:0047372">
    <property type="term" value="F:monoacylglycerol lipase activity"/>
    <property type="evidence" value="ECO:0000318"/>
    <property type="project" value="GO_Central"/>
</dbReference>
<dbReference type="InterPro" id="IPR022742">
    <property type="entry name" value="Hydrolase_4"/>
</dbReference>
<dbReference type="OMA" id="FGDMLEW"/>
<name>A0A9J7MQN7_BRAFL</name>
<feature type="domain" description="Serine aminopeptidase S33" evidence="1">
    <location>
        <begin position="34"/>
        <end position="232"/>
    </location>
</feature>
<accession>A0A9J7MQN7</accession>
<organism evidence="2 3">
    <name type="scientific">Branchiostoma floridae</name>
    <name type="common">Florida lancelet</name>
    <name type="synonym">Amphioxus</name>
    <dbReference type="NCBI Taxonomy" id="7739"/>
    <lineage>
        <taxon>Eukaryota</taxon>
        <taxon>Metazoa</taxon>
        <taxon>Chordata</taxon>
        <taxon>Cephalochordata</taxon>
        <taxon>Leptocardii</taxon>
        <taxon>Amphioxiformes</taxon>
        <taxon>Branchiostomatidae</taxon>
        <taxon>Branchiostoma</taxon>
    </lineage>
</organism>
<dbReference type="Pfam" id="PF12146">
    <property type="entry name" value="Hydrolase_4"/>
    <property type="match status" value="1"/>
</dbReference>
<dbReference type="InterPro" id="IPR051044">
    <property type="entry name" value="MAG_DAG_Lipase"/>
</dbReference>
<dbReference type="GeneID" id="118415543"/>
<dbReference type="RefSeq" id="XP_035676116.1">
    <property type="nucleotide sequence ID" value="XM_035820223.1"/>
</dbReference>
<reference evidence="3" key="2">
    <citation type="submission" date="2025-08" db="UniProtKB">
        <authorList>
            <consortium name="RefSeq"/>
        </authorList>
    </citation>
    <scope>IDENTIFICATION</scope>
    <source>
        <strain evidence="3">S238N-H82</strain>
        <tissue evidence="3">Testes</tissue>
    </source>
</reference>
<proteinExistence type="predicted"/>
<dbReference type="OrthoDB" id="2498029at2759"/>
<evidence type="ECO:0000259" key="1">
    <source>
        <dbReference type="Pfam" id="PF12146"/>
    </source>
</evidence>
<evidence type="ECO:0000313" key="2">
    <source>
        <dbReference type="Proteomes" id="UP000001554"/>
    </source>
</evidence>
<dbReference type="KEGG" id="bfo:118415543"/>
<dbReference type="SUPFAM" id="SSF53474">
    <property type="entry name" value="alpha/beta-Hydrolases"/>
    <property type="match status" value="1"/>
</dbReference>
<reference evidence="2" key="1">
    <citation type="journal article" date="2020" name="Nat. Ecol. Evol.">
        <title>Deeply conserved synteny resolves early events in vertebrate evolution.</title>
        <authorList>
            <person name="Simakov O."/>
            <person name="Marletaz F."/>
            <person name="Yue J.X."/>
            <person name="O'Connell B."/>
            <person name="Jenkins J."/>
            <person name="Brandt A."/>
            <person name="Calef R."/>
            <person name="Tung C.H."/>
            <person name="Huang T.K."/>
            <person name="Schmutz J."/>
            <person name="Satoh N."/>
            <person name="Yu J.K."/>
            <person name="Putnam N.H."/>
            <person name="Green R.E."/>
            <person name="Rokhsar D.S."/>
        </authorList>
    </citation>
    <scope>NUCLEOTIDE SEQUENCE [LARGE SCALE GENOMIC DNA]</scope>
    <source>
        <strain evidence="2">S238N-H82</strain>
    </source>
</reference>
<dbReference type="AlphaFoldDB" id="A0A9J7MQN7"/>
<dbReference type="InterPro" id="IPR029058">
    <property type="entry name" value="AB_hydrolase_fold"/>
</dbReference>
<dbReference type="Proteomes" id="UP000001554">
    <property type="component" value="Chromosome 5"/>
</dbReference>
<protein>
    <submittedName>
        <fullName evidence="3">Monoglyceride lipase-like</fullName>
    </submittedName>
</protein>
<evidence type="ECO:0000313" key="3">
    <source>
        <dbReference type="RefSeq" id="XP_035676116.1"/>
    </source>
</evidence>
<dbReference type="PANTHER" id="PTHR11614">
    <property type="entry name" value="PHOSPHOLIPASE-RELATED"/>
    <property type="match status" value="1"/>
</dbReference>
<dbReference type="Gene3D" id="3.40.50.1820">
    <property type="entry name" value="alpha/beta hydrolase"/>
    <property type="match status" value="1"/>
</dbReference>
<gene>
    <name evidence="3" type="primary">LOC118415543</name>
</gene>
<dbReference type="GO" id="GO:0016020">
    <property type="term" value="C:membrane"/>
    <property type="evidence" value="ECO:0000318"/>
    <property type="project" value="GO_Central"/>
</dbReference>